<reference evidence="1" key="1">
    <citation type="journal article" date="2019" name="Sci. Rep.">
        <title>Draft genome of Tanacetum cinerariifolium, the natural source of mosquito coil.</title>
        <authorList>
            <person name="Yamashiro T."/>
            <person name="Shiraishi A."/>
            <person name="Satake H."/>
            <person name="Nakayama K."/>
        </authorList>
    </citation>
    <scope>NUCLEOTIDE SEQUENCE</scope>
</reference>
<sequence length="73" mass="8283">MRSWRLLRREILALDHPSIVRIKSFCSSYDLNFDVVAAAVVEVKEESALLIWHINQGVEGMTKGNYGANETFS</sequence>
<dbReference type="EMBL" id="BKCJ010007984">
    <property type="protein sequence ID" value="GEU79970.1"/>
    <property type="molecule type" value="Genomic_DNA"/>
</dbReference>
<name>A0A6L2N1B8_TANCI</name>
<accession>A0A6L2N1B8</accession>
<gene>
    <name evidence="1" type="ORF">Tci_051948</name>
</gene>
<comment type="caution">
    <text evidence="1">The sequence shown here is derived from an EMBL/GenBank/DDBJ whole genome shotgun (WGS) entry which is preliminary data.</text>
</comment>
<protein>
    <submittedName>
        <fullName evidence="1">Uncharacterized protein</fullName>
    </submittedName>
</protein>
<organism evidence="1">
    <name type="scientific">Tanacetum cinerariifolium</name>
    <name type="common">Dalmatian daisy</name>
    <name type="synonym">Chrysanthemum cinerariifolium</name>
    <dbReference type="NCBI Taxonomy" id="118510"/>
    <lineage>
        <taxon>Eukaryota</taxon>
        <taxon>Viridiplantae</taxon>
        <taxon>Streptophyta</taxon>
        <taxon>Embryophyta</taxon>
        <taxon>Tracheophyta</taxon>
        <taxon>Spermatophyta</taxon>
        <taxon>Magnoliopsida</taxon>
        <taxon>eudicotyledons</taxon>
        <taxon>Gunneridae</taxon>
        <taxon>Pentapetalae</taxon>
        <taxon>asterids</taxon>
        <taxon>campanulids</taxon>
        <taxon>Asterales</taxon>
        <taxon>Asteraceae</taxon>
        <taxon>Asteroideae</taxon>
        <taxon>Anthemideae</taxon>
        <taxon>Anthemidinae</taxon>
        <taxon>Tanacetum</taxon>
    </lineage>
</organism>
<evidence type="ECO:0000313" key="1">
    <source>
        <dbReference type="EMBL" id="GEU79970.1"/>
    </source>
</evidence>
<dbReference type="AlphaFoldDB" id="A0A6L2N1B8"/>
<proteinExistence type="predicted"/>